<dbReference type="Pfam" id="PF04999">
    <property type="entry name" value="FtsL"/>
    <property type="match status" value="1"/>
</dbReference>
<comment type="subcellular location">
    <subcellularLocation>
        <location evidence="1">Cell membrane</location>
        <topology evidence="1">Single-pass type II membrane protein</topology>
    </subcellularLocation>
</comment>
<keyword evidence="5" id="KW-1133">Transmembrane helix</keyword>
<name>A0A363UMN8_9GAMM</name>
<protein>
    <recommendedName>
        <fullName evidence="8">Cell division protein FtsL</fullName>
    </recommendedName>
</protein>
<dbReference type="InterPro" id="IPR011922">
    <property type="entry name" value="Cell_div_FtsL"/>
</dbReference>
<evidence type="ECO:0000256" key="2">
    <source>
        <dbReference type="ARBA" id="ARBA00022475"/>
    </source>
</evidence>
<evidence type="ECO:0000313" key="9">
    <source>
        <dbReference type="EMBL" id="PWN56698.1"/>
    </source>
</evidence>
<comment type="caution">
    <text evidence="9">The sequence shown here is derived from an EMBL/GenBank/DDBJ whole genome shotgun (WGS) entry which is preliminary data.</text>
</comment>
<evidence type="ECO:0000256" key="1">
    <source>
        <dbReference type="ARBA" id="ARBA00004401"/>
    </source>
</evidence>
<dbReference type="PANTHER" id="PTHR37479">
    <property type="entry name" value="CELL DIVISION PROTEIN FTSL"/>
    <property type="match status" value="1"/>
</dbReference>
<keyword evidence="7" id="KW-0131">Cell cycle</keyword>
<evidence type="ECO:0000256" key="7">
    <source>
        <dbReference type="ARBA" id="ARBA00023306"/>
    </source>
</evidence>
<keyword evidence="3 9" id="KW-0132">Cell division</keyword>
<dbReference type="GO" id="GO:0032153">
    <property type="term" value="C:cell division site"/>
    <property type="evidence" value="ECO:0007669"/>
    <property type="project" value="TreeGrafter"/>
</dbReference>
<dbReference type="PANTHER" id="PTHR37479:SF1">
    <property type="entry name" value="CELL DIVISION PROTEIN FTSL"/>
    <property type="match status" value="1"/>
</dbReference>
<keyword evidence="4" id="KW-0812">Transmembrane</keyword>
<dbReference type="OrthoDB" id="5298556at2"/>
<dbReference type="Proteomes" id="UP000251800">
    <property type="component" value="Unassembled WGS sequence"/>
</dbReference>
<dbReference type="NCBIfam" id="TIGR02209">
    <property type="entry name" value="ftsL_broad"/>
    <property type="match status" value="1"/>
</dbReference>
<sequence length="76" mass="8638">MIATTAIAVAVSKHRSRALLDAQQELSWERDRLKTEWAQLQLEEAALAAHGRVERVARERLDMREPTDFVAVQEAP</sequence>
<evidence type="ECO:0000256" key="5">
    <source>
        <dbReference type="ARBA" id="ARBA00022989"/>
    </source>
</evidence>
<dbReference type="GO" id="GO:0005886">
    <property type="term" value="C:plasma membrane"/>
    <property type="evidence" value="ECO:0007669"/>
    <property type="project" value="UniProtKB-SubCell"/>
</dbReference>
<evidence type="ECO:0000256" key="6">
    <source>
        <dbReference type="ARBA" id="ARBA00023136"/>
    </source>
</evidence>
<reference evidence="9 10" key="1">
    <citation type="submission" date="2018-05" db="EMBL/GenBank/DDBJ databases">
        <title>Abyssibacter profundi OUC007T gen. nov., sp. nov, a marine bacterium isolated from seawater of the Mariana Trench.</title>
        <authorList>
            <person name="Zhou S."/>
        </authorList>
    </citation>
    <scope>NUCLEOTIDE SEQUENCE [LARGE SCALE GENOMIC DNA]</scope>
    <source>
        <strain evidence="9 10">OUC007</strain>
    </source>
</reference>
<keyword evidence="10" id="KW-1185">Reference proteome</keyword>
<evidence type="ECO:0000313" key="10">
    <source>
        <dbReference type="Proteomes" id="UP000251800"/>
    </source>
</evidence>
<dbReference type="GO" id="GO:0043093">
    <property type="term" value="P:FtsZ-dependent cytokinesis"/>
    <property type="evidence" value="ECO:0007669"/>
    <property type="project" value="TreeGrafter"/>
</dbReference>
<gene>
    <name evidence="9" type="primary">ftsL</name>
    <name evidence="9" type="ORF">DEH80_06925</name>
</gene>
<evidence type="ECO:0000256" key="8">
    <source>
        <dbReference type="NCBIfam" id="TIGR02209"/>
    </source>
</evidence>
<keyword evidence="6" id="KW-0472">Membrane</keyword>
<evidence type="ECO:0000256" key="4">
    <source>
        <dbReference type="ARBA" id="ARBA00022692"/>
    </source>
</evidence>
<dbReference type="AlphaFoldDB" id="A0A363UMN8"/>
<proteinExistence type="predicted"/>
<accession>A0A363UMN8</accession>
<dbReference type="EMBL" id="QEQK01000005">
    <property type="protein sequence ID" value="PWN56698.1"/>
    <property type="molecule type" value="Genomic_DNA"/>
</dbReference>
<organism evidence="9 10">
    <name type="scientific">Abyssibacter profundi</name>
    <dbReference type="NCBI Taxonomy" id="2182787"/>
    <lineage>
        <taxon>Bacteria</taxon>
        <taxon>Pseudomonadati</taxon>
        <taxon>Pseudomonadota</taxon>
        <taxon>Gammaproteobacteria</taxon>
        <taxon>Chromatiales</taxon>
        <taxon>Oceanococcaceae</taxon>
        <taxon>Abyssibacter</taxon>
    </lineage>
</organism>
<keyword evidence="2" id="KW-1003">Cell membrane</keyword>
<evidence type="ECO:0000256" key="3">
    <source>
        <dbReference type="ARBA" id="ARBA00022618"/>
    </source>
</evidence>